<evidence type="ECO:0000256" key="4">
    <source>
        <dbReference type="ARBA" id="ARBA00022692"/>
    </source>
</evidence>
<evidence type="ECO:0000256" key="3">
    <source>
        <dbReference type="ARBA" id="ARBA00022448"/>
    </source>
</evidence>
<keyword evidence="3" id="KW-0813">Transport</keyword>
<feature type="transmembrane region" description="Helical" evidence="7">
    <location>
        <begin position="340"/>
        <end position="357"/>
    </location>
</feature>
<feature type="transmembrane region" description="Helical" evidence="7">
    <location>
        <begin position="401"/>
        <end position="420"/>
    </location>
</feature>
<dbReference type="RefSeq" id="WP_076764279.1">
    <property type="nucleotide sequence ID" value="NZ_MSFI01000006.1"/>
</dbReference>
<keyword evidence="5 7" id="KW-1133">Transmembrane helix</keyword>
<name>A0A1V2ABH2_9BACI</name>
<feature type="transmembrane region" description="Helical" evidence="7">
    <location>
        <begin position="160"/>
        <end position="179"/>
    </location>
</feature>
<feature type="transmembrane region" description="Helical" evidence="7">
    <location>
        <begin position="44"/>
        <end position="63"/>
    </location>
</feature>
<feature type="transmembrane region" description="Helical" evidence="7">
    <location>
        <begin position="16"/>
        <end position="38"/>
    </location>
</feature>
<dbReference type="AlphaFoldDB" id="A0A1V2ABH2"/>
<comment type="similarity">
    <text evidence="2">Belongs to the nucleobase:cation symporter-2 (NCS2) (TC 2.A.40) family.</text>
</comment>
<dbReference type="GO" id="GO:0042907">
    <property type="term" value="F:xanthine transmembrane transporter activity"/>
    <property type="evidence" value="ECO:0007669"/>
    <property type="project" value="TreeGrafter"/>
</dbReference>
<feature type="transmembrane region" description="Helical" evidence="7">
    <location>
        <begin position="369"/>
        <end position="389"/>
    </location>
</feature>
<feature type="transmembrane region" description="Helical" evidence="7">
    <location>
        <begin position="230"/>
        <end position="252"/>
    </location>
</feature>
<organism evidence="8 9">
    <name type="scientific">Domibacillus epiphyticus</name>
    <dbReference type="NCBI Taxonomy" id="1714355"/>
    <lineage>
        <taxon>Bacteria</taxon>
        <taxon>Bacillati</taxon>
        <taxon>Bacillota</taxon>
        <taxon>Bacilli</taxon>
        <taxon>Bacillales</taxon>
        <taxon>Bacillaceae</taxon>
        <taxon>Domibacillus</taxon>
    </lineage>
</organism>
<comment type="subcellular location">
    <subcellularLocation>
        <location evidence="1">Membrane</location>
        <topology evidence="1">Multi-pass membrane protein</topology>
    </subcellularLocation>
</comment>
<dbReference type="NCBIfam" id="NF037981">
    <property type="entry name" value="NCS2_1"/>
    <property type="match status" value="1"/>
</dbReference>
<feature type="transmembrane region" description="Helical" evidence="7">
    <location>
        <begin position="273"/>
        <end position="293"/>
    </location>
</feature>
<evidence type="ECO:0000256" key="7">
    <source>
        <dbReference type="SAM" id="Phobius"/>
    </source>
</evidence>
<feature type="transmembrane region" description="Helical" evidence="7">
    <location>
        <begin position="98"/>
        <end position="119"/>
    </location>
</feature>
<accession>A0A1V2ABH2</accession>
<keyword evidence="6 7" id="KW-0472">Membrane</keyword>
<dbReference type="OrthoDB" id="5597247at2"/>
<reference evidence="8 9" key="1">
    <citation type="submission" date="2016-12" db="EMBL/GenBank/DDBJ databases">
        <title>Domibacillus sp. SAB 38T whole genome sequencing.</title>
        <authorList>
            <person name="Verma A."/>
            <person name="Ojha A.K."/>
            <person name="Krishnamurthi S."/>
        </authorList>
    </citation>
    <scope>NUCLEOTIDE SEQUENCE [LARGE SCALE GENOMIC DNA]</scope>
    <source>
        <strain evidence="8 9">SAB 38</strain>
    </source>
</reference>
<evidence type="ECO:0000313" key="9">
    <source>
        <dbReference type="Proteomes" id="UP000188613"/>
    </source>
</evidence>
<dbReference type="PANTHER" id="PTHR42810">
    <property type="entry name" value="PURINE PERMEASE C1399.01C-RELATED"/>
    <property type="match status" value="1"/>
</dbReference>
<evidence type="ECO:0000256" key="5">
    <source>
        <dbReference type="ARBA" id="ARBA00022989"/>
    </source>
</evidence>
<comment type="caution">
    <text evidence="8">The sequence shown here is derived from an EMBL/GenBank/DDBJ whole genome shotgun (WGS) entry which is preliminary data.</text>
</comment>
<evidence type="ECO:0000313" key="8">
    <source>
        <dbReference type="EMBL" id="OMP68144.1"/>
    </source>
</evidence>
<protein>
    <submittedName>
        <fullName evidence="8">Uracil/xanthine transporter</fullName>
    </submittedName>
</protein>
<keyword evidence="4 7" id="KW-0812">Transmembrane</keyword>
<evidence type="ECO:0000256" key="2">
    <source>
        <dbReference type="ARBA" id="ARBA00008821"/>
    </source>
</evidence>
<gene>
    <name evidence="8" type="ORF">BTO28_04125</name>
</gene>
<feature type="transmembrane region" description="Helical" evidence="7">
    <location>
        <begin position="191"/>
        <end position="210"/>
    </location>
</feature>
<dbReference type="Proteomes" id="UP000188613">
    <property type="component" value="Unassembled WGS sequence"/>
</dbReference>
<dbReference type="GO" id="GO:0005886">
    <property type="term" value="C:plasma membrane"/>
    <property type="evidence" value="ECO:0007669"/>
    <property type="project" value="TreeGrafter"/>
</dbReference>
<dbReference type="Pfam" id="PF00860">
    <property type="entry name" value="Xan_ur_permease"/>
    <property type="match status" value="1"/>
</dbReference>
<feature type="transmembrane region" description="Helical" evidence="7">
    <location>
        <begin position="313"/>
        <end position="333"/>
    </location>
</feature>
<proteinExistence type="inferred from homology"/>
<dbReference type="STRING" id="1714355.BTO28_04125"/>
<dbReference type="PANTHER" id="PTHR42810:SF4">
    <property type="entry name" value="URIC ACID TRANSPORTER UACT"/>
    <property type="match status" value="1"/>
</dbReference>
<dbReference type="InterPro" id="IPR006043">
    <property type="entry name" value="NCS2"/>
</dbReference>
<sequence length="426" mass="45798">MNKLFVLTTGFASVQWMFFIFANTVVVPVSIGAAFGLAPDETAMVLRSSLIFTGIASALQGLFGHRYPLMEGHSGLMWGLLLTLSTSAAALGMDYSVIGGGIATGVIAAGVVMVVMGLLKRVTWLNHVFTPMVTNVYLFLLAVQLIIIFFTGMLKVNDDGAIDPAVSFYSVCIVIAVAIMKIKGKEWISNFSILIGITVGWAIYVLLFPGETAAASQASSFYLFPLGMPNLQWGIVIASFVTGLINMSNTVVSVQAASKLYKEKAEEKKYNRSFFLTGVFTIASAPLGLVPYAPYTSSLGFLESTRIFERLPFIIGGFLISLLGIIPAAGTFLSGIPVTVGNAVLFVAYLQLFGSALKSVQAVSFNSNTIFRIAVPILVGISIMAIDPVVFRSLPLTLQPLLTNGMVTGVILSIILEKFVRWDKYE</sequence>
<evidence type="ECO:0000256" key="6">
    <source>
        <dbReference type="ARBA" id="ARBA00023136"/>
    </source>
</evidence>
<feature type="transmembrane region" description="Helical" evidence="7">
    <location>
        <begin position="131"/>
        <end position="154"/>
    </location>
</feature>
<dbReference type="EMBL" id="MSFI01000006">
    <property type="protein sequence ID" value="OMP68144.1"/>
    <property type="molecule type" value="Genomic_DNA"/>
</dbReference>
<evidence type="ECO:0000256" key="1">
    <source>
        <dbReference type="ARBA" id="ARBA00004141"/>
    </source>
</evidence>
<keyword evidence="9" id="KW-1185">Reference proteome</keyword>
<dbReference type="NCBIfam" id="NF008502">
    <property type="entry name" value="PRK11412.1"/>
    <property type="match status" value="1"/>
</dbReference>